<keyword evidence="3" id="KW-1185">Reference proteome</keyword>
<gene>
    <name evidence="2" type="ORF">NSP04_11580</name>
</gene>
<feature type="signal peptide" evidence="1">
    <location>
        <begin position="1"/>
        <end position="26"/>
    </location>
</feature>
<sequence>MSRFWKTVTQWLVALLLGAFLFQALAASASELCRLQCQKDWKTNAASIGVFQGEPTDQWSSFSTPCPDLSVGNDSVPADSNACNECGMCALNPVFAVQQVHAQMVVKHPPQSFLEPPQVQAWLNDRLFKPPRV</sequence>
<reference evidence="2" key="1">
    <citation type="submission" date="2022-07" db="EMBL/GenBank/DDBJ databases">
        <authorList>
            <person name="Xamxidin M."/>
        </authorList>
    </citation>
    <scope>NUCLEOTIDE SEQUENCE</scope>
    <source>
        <strain evidence="2">YS8-69</strain>
    </source>
</reference>
<protein>
    <submittedName>
        <fullName evidence="2">Uncharacterized protein</fullName>
    </submittedName>
</protein>
<dbReference type="Proteomes" id="UP001165267">
    <property type="component" value="Unassembled WGS sequence"/>
</dbReference>
<name>A0ABT1XJ34_9BURK</name>
<dbReference type="RefSeq" id="WP_257512512.1">
    <property type="nucleotide sequence ID" value="NZ_JANKHG010000018.1"/>
</dbReference>
<organism evidence="2 3">
    <name type="scientific">Limnobacter parvus</name>
    <dbReference type="NCBI Taxonomy" id="2939690"/>
    <lineage>
        <taxon>Bacteria</taxon>
        <taxon>Pseudomonadati</taxon>
        <taxon>Pseudomonadota</taxon>
        <taxon>Betaproteobacteria</taxon>
        <taxon>Burkholderiales</taxon>
        <taxon>Burkholderiaceae</taxon>
        <taxon>Limnobacter</taxon>
    </lineage>
</organism>
<accession>A0ABT1XJ34</accession>
<dbReference type="EMBL" id="JANKHG010000018">
    <property type="protein sequence ID" value="MCR2747291.1"/>
    <property type="molecule type" value="Genomic_DNA"/>
</dbReference>
<evidence type="ECO:0000256" key="1">
    <source>
        <dbReference type="SAM" id="SignalP"/>
    </source>
</evidence>
<proteinExistence type="predicted"/>
<comment type="caution">
    <text evidence="2">The sequence shown here is derived from an EMBL/GenBank/DDBJ whole genome shotgun (WGS) entry which is preliminary data.</text>
</comment>
<evidence type="ECO:0000313" key="3">
    <source>
        <dbReference type="Proteomes" id="UP001165267"/>
    </source>
</evidence>
<keyword evidence="1" id="KW-0732">Signal</keyword>
<evidence type="ECO:0000313" key="2">
    <source>
        <dbReference type="EMBL" id="MCR2747291.1"/>
    </source>
</evidence>
<feature type="chain" id="PRO_5046979169" evidence="1">
    <location>
        <begin position="27"/>
        <end position="133"/>
    </location>
</feature>